<gene>
    <name evidence="2" type="ORF">CLAFUR5_06952</name>
</gene>
<dbReference type="AlphaFoldDB" id="A0A9Q8PB86"/>
<feature type="compositionally biased region" description="Basic and acidic residues" evidence="1">
    <location>
        <begin position="138"/>
        <end position="147"/>
    </location>
</feature>
<feature type="compositionally biased region" description="Acidic residues" evidence="1">
    <location>
        <begin position="90"/>
        <end position="101"/>
    </location>
</feature>
<evidence type="ECO:0000313" key="2">
    <source>
        <dbReference type="EMBL" id="UJO19295.1"/>
    </source>
</evidence>
<feature type="compositionally biased region" description="Acidic residues" evidence="1">
    <location>
        <begin position="124"/>
        <end position="137"/>
    </location>
</feature>
<name>A0A9Q8PB86_PASFU</name>
<dbReference type="OrthoDB" id="5418867at2759"/>
<proteinExistence type="predicted"/>
<evidence type="ECO:0000256" key="1">
    <source>
        <dbReference type="SAM" id="MobiDB-lite"/>
    </source>
</evidence>
<protein>
    <submittedName>
        <fullName evidence="2">Uncharacterized protein</fullName>
    </submittedName>
</protein>
<dbReference type="KEGG" id="ffu:CLAFUR5_06952"/>
<dbReference type="OMA" id="GRKNAMT"/>
<reference evidence="2" key="1">
    <citation type="submission" date="2021-12" db="EMBL/GenBank/DDBJ databases">
        <authorList>
            <person name="Zaccaron A."/>
            <person name="Stergiopoulos I."/>
        </authorList>
    </citation>
    <scope>NUCLEOTIDE SEQUENCE</scope>
    <source>
        <strain evidence="2">Race5_Kim</strain>
    </source>
</reference>
<dbReference type="Proteomes" id="UP000756132">
    <property type="component" value="Chromosome 6"/>
</dbReference>
<feature type="region of interest" description="Disordered" evidence="1">
    <location>
        <begin position="53"/>
        <end position="153"/>
    </location>
</feature>
<dbReference type="RefSeq" id="XP_047763661.1">
    <property type="nucleotide sequence ID" value="XM_047906100.1"/>
</dbReference>
<organism evidence="2 3">
    <name type="scientific">Passalora fulva</name>
    <name type="common">Tomato leaf mold</name>
    <name type="synonym">Cladosporium fulvum</name>
    <dbReference type="NCBI Taxonomy" id="5499"/>
    <lineage>
        <taxon>Eukaryota</taxon>
        <taxon>Fungi</taxon>
        <taxon>Dikarya</taxon>
        <taxon>Ascomycota</taxon>
        <taxon>Pezizomycotina</taxon>
        <taxon>Dothideomycetes</taxon>
        <taxon>Dothideomycetidae</taxon>
        <taxon>Mycosphaerellales</taxon>
        <taxon>Mycosphaerellaceae</taxon>
        <taxon>Fulvia</taxon>
    </lineage>
</organism>
<dbReference type="GeneID" id="71986830"/>
<accession>A0A9Q8PB86</accession>
<keyword evidence="3" id="KW-1185">Reference proteome</keyword>
<sequence>MPMIWDAAADAKLLSKIFEICEVTVAEPQKQQLASIMGCTPKAITHRIAKIKNANGSSGPAEVKKGGGVKKVSTKGKGSKGLKQVAGASEDQDDAEGEEDGAGALTPPPSGRGSKKRKIKAEPSEDGDGIEMGEDIGEGLRKGRDGAESEDEF</sequence>
<dbReference type="EMBL" id="CP090168">
    <property type="protein sequence ID" value="UJO19295.1"/>
    <property type="molecule type" value="Genomic_DNA"/>
</dbReference>
<evidence type="ECO:0000313" key="3">
    <source>
        <dbReference type="Proteomes" id="UP000756132"/>
    </source>
</evidence>
<reference evidence="2" key="2">
    <citation type="journal article" date="2022" name="Microb. Genom.">
        <title>A chromosome-scale genome assembly of the tomato pathogen Cladosporium fulvum reveals a compartmentalized genome architecture and the presence of a dispensable chromosome.</title>
        <authorList>
            <person name="Zaccaron A.Z."/>
            <person name="Chen L.H."/>
            <person name="Samaras A."/>
            <person name="Stergiopoulos I."/>
        </authorList>
    </citation>
    <scope>NUCLEOTIDE SEQUENCE</scope>
    <source>
        <strain evidence="2">Race5_Kim</strain>
    </source>
</reference>